<dbReference type="InterPro" id="IPR001119">
    <property type="entry name" value="SLH_dom"/>
</dbReference>
<dbReference type="AlphaFoldDB" id="D2NQN9"/>
<reference evidence="3 4" key="2">
    <citation type="journal article" date="2010" name="J Osaka Dent Univ">
        <title>Isolation and identification of Rothia mucilaginosa from persistent apical periodontitis lesions.</title>
        <authorList>
            <person name="Yamane K."/>
            <person name="Yoshida M."/>
            <person name="Fujihira T."/>
            <person name="Baba T."/>
            <person name="Tsuji N."/>
            <person name="Hayashi H."/>
            <person name="Sugimori C."/>
            <person name="Yamanaka T."/>
            <person name="Mashimo C."/>
            <person name="Nambu T."/>
            <person name="Kawai H."/>
            <person name="Fukushima H."/>
        </authorList>
    </citation>
    <scope>NUCLEOTIDE SEQUENCE [LARGE SCALE GENOMIC DNA]</scope>
    <source>
        <strain evidence="3 4">DY-18</strain>
    </source>
</reference>
<accession>D2NQN9</accession>
<name>D2NQN9_ROTMD</name>
<dbReference type="HOGENOM" id="CLU_069131_0_0_11"/>
<keyword evidence="1" id="KW-0812">Transmembrane</keyword>
<proteinExistence type="predicted"/>
<dbReference type="eggNOG" id="COG3391">
    <property type="taxonomic scope" value="Bacteria"/>
</dbReference>
<dbReference type="KEGG" id="rmu:RMDY18_01330"/>
<sequence length="345" mass="37687">MHHHSRATACGTHTSLVHTKTAYRRTSAPIHCRFSLFLNALLSPFLIRSIWRPRGRPKNRFLPAGSQPQLHKEKSMLPVISRALTPTTRARRTFALTLALALGAVPAGTSAIASHQAVAHAAEPAAANGLIKLHQPKNDPSYAECVANFLGTMSATPGVWAVCHGYLDSEEYTVTRRHSSATVTRGQLVRMLYRMAGSPTVKDLPKTSPYKDVPTTDPNYAAYIWAADAGITSGWDDGLFHPDDYATRHTLAAFLYRAAGSPDGAARLRQIRRPLRAEVKKTEQFKAENRWAARTLGAYPEVDRNGDGVADVVDPASPLYFSDALYMLKAYGDKGLKVVGTPTVD</sequence>
<gene>
    <name evidence="3" type="ordered locus">RMDY18_01330</name>
</gene>
<dbReference type="STRING" id="680646.RMDY18_01330"/>
<protein>
    <submittedName>
        <fullName evidence="3">ABC-type metal ion transport system, periplasmic component/surface adhesin</fullName>
    </submittedName>
</protein>
<reference evidence="3 4" key="3">
    <citation type="journal article" date="2010" name="Sequencing">
        <title>Complete Genome Sequence of Rothia mucilaginosa DY-18: A Clinical Isolate with Dense Meshwork-Like Structures from a Persistent Apical Periodontitis Lesion.</title>
        <authorList>
            <person name="Yamane K."/>
            <person name="Nambu T."/>
            <person name="Yamanaka T."/>
            <person name="Mashimo C."/>
            <person name="Sugimori C."/>
            <person name="Leung K.-P."/>
            <person name="Fukushima H."/>
        </authorList>
    </citation>
    <scope>NUCLEOTIDE SEQUENCE [LARGE SCALE GENOMIC DNA]</scope>
    <source>
        <strain evidence="3 4">DY-18</strain>
    </source>
</reference>
<dbReference type="EMBL" id="AP011540">
    <property type="protein sequence ID" value="BAI63965.1"/>
    <property type="molecule type" value="Genomic_DNA"/>
</dbReference>
<feature type="transmembrane region" description="Helical" evidence="1">
    <location>
        <begin position="34"/>
        <end position="51"/>
    </location>
</feature>
<reference evidence="4" key="1">
    <citation type="submission" date="2009-07" db="EMBL/GenBank/DDBJ databases">
        <title>Complete genome sequence of Rothia mucilaginosa DJ.</title>
        <authorList>
            <person name="Yamane K."/>
            <person name="Nambu T."/>
            <person name="Mashimo C."/>
            <person name="Sugimori C."/>
            <person name="Yamanaka T."/>
            <person name="Leung K."/>
            <person name="Fukushima H."/>
        </authorList>
    </citation>
    <scope>NUCLEOTIDE SEQUENCE [LARGE SCALE GENOMIC DNA]</scope>
    <source>
        <strain evidence="4">DY-18</strain>
    </source>
</reference>
<evidence type="ECO:0000256" key="1">
    <source>
        <dbReference type="SAM" id="Phobius"/>
    </source>
</evidence>
<evidence type="ECO:0000313" key="4">
    <source>
        <dbReference type="Proteomes" id="UP000001883"/>
    </source>
</evidence>
<dbReference type="PROSITE" id="PS51272">
    <property type="entry name" value="SLH"/>
    <property type="match status" value="1"/>
</dbReference>
<evidence type="ECO:0000259" key="2">
    <source>
        <dbReference type="PROSITE" id="PS51272"/>
    </source>
</evidence>
<evidence type="ECO:0000313" key="3">
    <source>
        <dbReference type="EMBL" id="BAI63965.1"/>
    </source>
</evidence>
<dbReference type="Proteomes" id="UP000001883">
    <property type="component" value="Chromosome"/>
</dbReference>
<organism evidence="3 4">
    <name type="scientific">Rothia mucilaginosa (strain DY-18)</name>
    <name type="common">Stomatococcus mucilaginosus</name>
    <dbReference type="NCBI Taxonomy" id="680646"/>
    <lineage>
        <taxon>Bacteria</taxon>
        <taxon>Bacillati</taxon>
        <taxon>Actinomycetota</taxon>
        <taxon>Actinomycetes</taxon>
        <taxon>Micrococcales</taxon>
        <taxon>Micrococcaceae</taxon>
        <taxon>Rothia</taxon>
    </lineage>
</organism>
<keyword evidence="4" id="KW-1185">Reference proteome</keyword>
<dbReference type="Pfam" id="PF00395">
    <property type="entry name" value="SLH"/>
    <property type="match status" value="1"/>
</dbReference>
<keyword evidence="1" id="KW-0472">Membrane</keyword>
<keyword evidence="1" id="KW-1133">Transmembrane helix</keyword>
<feature type="domain" description="SLH" evidence="2">
    <location>
        <begin position="206"/>
        <end position="269"/>
    </location>
</feature>